<comment type="caution">
    <text evidence="1">The sequence shown here is derived from an EMBL/GenBank/DDBJ whole genome shotgun (WGS) entry which is preliminary data.</text>
</comment>
<gene>
    <name evidence="1" type="ORF">GCM10010492_16300</name>
</gene>
<evidence type="ECO:0000313" key="1">
    <source>
        <dbReference type="EMBL" id="GAA0219116.1"/>
    </source>
</evidence>
<evidence type="ECO:0000313" key="2">
    <source>
        <dbReference type="Proteomes" id="UP001500416"/>
    </source>
</evidence>
<sequence length="205" mass="23331">MSEFRAPSEAHSVDRKALWVVRELRLPTIVKTCMTCRCTRHHPTDKFRVNASGKLLDVWMLVGCEKCDRTTKIPLHERIHVQALAHDRLVAYENNDPAMVRRLLHEAPAGGPGYRLDWTGTWELDTDMPFYEVERKDAPPLEVLVRFEVPAPVRVENLLTAGLKLSRSAVRGMVRAGRIRLPSAVDAKVRADFSFFVLPDSLARH</sequence>
<dbReference type="Proteomes" id="UP001500416">
    <property type="component" value="Unassembled WGS sequence"/>
</dbReference>
<protein>
    <recommendedName>
        <fullName evidence="3">DUF1062 domain-containing protein</fullName>
    </recommendedName>
</protein>
<name>A0ABN0TDQ7_9PSEU</name>
<accession>A0ABN0TDQ7</accession>
<proteinExistence type="predicted"/>
<evidence type="ECO:0008006" key="3">
    <source>
        <dbReference type="Google" id="ProtNLM"/>
    </source>
</evidence>
<reference evidence="1 2" key="1">
    <citation type="journal article" date="2019" name="Int. J. Syst. Evol. Microbiol.">
        <title>The Global Catalogue of Microorganisms (GCM) 10K type strain sequencing project: providing services to taxonomists for standard genome sequencing and annotation.</title>
        <authorList>
            <consortium name="The Broad Institute Genomics Platform"/>
            <consortium name="The Broad Institute Genome Sequencing Center for Infectious Disease"/>
            <person name="Wu L."/>
            <person name="Ma J."/>
        </authorList>
    </citation>
    <scope>NUCLEOTIDE SEQUENCE [LARGE SCALE GENOMIC DNA]</scope>
    <source>
        <strain evidence="1 2">JCM 3380</strain>
    </source>
</reference>
<organism evidence="1 2">
    <name type="scientific">Saccharothrix mutabilis subsp. mutabilis</name>
    <dbReference type="NCBI Taxonomy" id="66855"/>
    <lineage>
        <taxon>Bacteria</taxon>
        <taxon>Bacillati</taxon>
        <taxon>Actinomycetota</taxon>
        <taxon>Actinomycetes</taxon>
        <taxon>Pseudonocardiales</taxon>
        <taxon>Pseudonocardiaceae</taxon>
        <taxon>Saccharothrix</taxon>
    </lineage>
</organism>
<dbReference type="Pfam" id="PF06353">
    <property type="entry name" value="DUF1062"/>
    <property type="match status" value="1"/>
</dbReference>
<dbReference type="EMBL" id="BAAABU010000003">
    <property type="protein sequence ID" value="GAA0219116.1"/>
    <property type="molecule type" value="Genomic_DNA"/>
</dbReference>
<keyword evidence="2" id="KW-1185">Reference proteome</keyword>
<dbReference type="InterPro" id="IPR009412">
    <property type="entry name" value="DUF1062"/>
</dbReference>